<dbReference type="Proteomes" id="UP001239445">
    <property type="component" value="Unassembled WGS sequence"/>
</dbReference>
<evidence type="ECO:0000256" key="1">
    <source>
        <dbReference type="SAM" id="MobiDB-lite"/>
    </source>
</evidence>
<dbReference type="Pfam" id="PF23658">
    <property type="entry name" value="PDZ_CPAF_rel"/>
    <property type="match status" value="1"/>
</dbReference>
<organism evidence="3 4">
    <name type="scientific">Echria macrotheca</name>
    <dbReference type="NCBI Taxonomy" id="438768"/>
    <lineage>
        <taxon>Eukaryota</taxon>
        <taxon>Fungi</taxon>
        <taxon>Dikarya</taxon>
        <taxon>Ascomycota</taxon>
        <taxon>Pezizomycotina</taxon>
        <taxon>Sordariomycetes</taxon>
        <taxon>Sordariomycetidae</taxon>
        <taxon>Sordariales</taxon>
        <taxon>Schizotheciaceae</taxon>
        <taxon>Echria</taxon>
    </lineage>
</organism>
<dbReference type="EMBL" id="MU839854">
    <property type="protein sequence ID" value="KAK1749624.1"/>
    <property type="molecule type" value="Genomic_DNA"/>
</dbReference>
<protein>
    <recommendedName>
        <fullName evidence="2">CPAF-like PDZ domain-containing protein</fullName>
    </recommendedName>
</protein>
<reference evidence="3" key="1">
    <citation type="submission" date="2023-06" db="EMBL/GenBank/DDBJ databases">
        <title>Genome-scale phylogeny and comparative genomics of the fungal order Sordariales.</title>
        <authorList>
            <consortium name="Lawrence Berkeley National Laboratory"/>
            <person name="Hensen N."/>
            <person name="Bonometti L."/>
            <person name="Westerberg I."/>
            <person name="Brannstrom I.O."/>
            <person name="Guillou S."/>
            <person name="Cros-Aarteil S."/>
            <person name="Calhoun S."/>
            <person name="Haridas S."/>
            <person name="Kuo A."/>
            <person name="Mondo S."/>
            <person name="Pangilinan J."/>
            <person name="Riley R."/>
            <person name="Labutti K."/>
            <person name="Andreopoulos B."/>
            <person name="Lipzen A."/>
            <person name="Chen C."/>
            <person name="Yanf M."/>
            <person name="Daum C."/>
            <person name="Ng V."/>
            <person name="Clum A."/>
            <person name="Steindorff A."/>
            <person name="Ohm R."/>
            <person name="Martin F."/>
            <person name="Silar P."/>
            <person name="Natvig D."/>
            <person name="Lalanne C."/>
            <person name="Gautier V."/>
            <person name="Ament-Velasquez S.L."/>
            <person name="Kruys A."/>
            <person name="Hutchinson M.I."/>
            <person name="Powell A.J."/>
            <person name="Barry K."/>
            <person name="Miller A.N."/>
            <person name="Grigoriev I.V."/>
            <person name="Debuchy R."/>
            <person name="Gladieux P."/>
            <person name="Thoren M.H."/>
            <person name="Johannesson H."/>
        </authorList>
    </citation>
    <scope>NUCLEOTIDE SEQUENCE</scope>
    <source>
        <strain evidence="3">PSN4</strain>
    </source>
</reference>
<keyword evidence="4" id="KW-1185">Reference proteome</keyword>
<feature type="compositionally biased region" description="Polar residues" evidence="1">
    <location>
        <begin position="30"/>
        <end position="43"/>
    </location>
</feature>
<dbReference type="PANTHER" id="PTHR37049">
    <property type="entry name" value="PEPTIDASE S41 FAMILY PROTEIN"/>
    <property type="match status" value="1"/>
</dbReference>
<gene>
    <name evidence="3" type="ORF">QBC47DRAFT_465453</name>
</gene>
<dbReference type="InterPro" id="IPR056186">
    <property type="entry name" value="PDZ_CPAF-rel"/>
</dbReference>
<sequence length="739" mass="80852">MSLADTRLESQDRHCLGLGETTESRAASCGMQSPRGSRKTPQNLTEGEALLPKIPAVPVKPSLAFDCLKSIPLDKERALAHINFLRPLWEWQSTIDYNKNPPRGYLSGAVDVPRGLDSIASKLQTTSSGYANMFEFLADLYILQGRVRDVHFSSFSMLFDLWDVRWGRQFVSISEDGRTLPRIFLYDDAKHNKHGYRPSPVTTIDGAPVLDVLQRVSYQNWGYHDPDARFNSLFPSVSKDANIQNAGPNPFALGLSDKTTVGFKNGSQLTFDNIALIRANVSGIASGTDLYRNYGVEGEKAPSPTAAQFYKMAESRYVARFNLTEAFPPPFATSLGGDVAGFLPDGPLLKDAAVLAINEFVNSVNINDLNDSSFLTDIYTVPINLITKAKAEGRTKLIIDLQGNGGGDLPWSFVGYRQLDGTPFPNPKSFLGPVATPFGNLTAPALMDPEWLKAYNFTTPWTTPPFAPENITILTDGECASACALFTAILTHAHSIRAVTLGGRPLYAPMQAVGRTLCGPAANFGRFPALPPPPPTLTLPSGAVPTTPPPLRLRVQNLGSLPGRWGENIRFSLANITPLGDKMDALPLQFRYQAAHCKVFFTWEMTRSIEKVWERVMDVAWKGGKCVDGSSTGPGGTMGTETRGYDKEVEEEVHGYTLNPQDGNFGCHGVQGGYGSTLGKEREKRITTRATRLKPRPSNKADKRLLYRLFCGGAEYCWSLIVTLLSGNVKRLSLAGTKD</sequence>
<dbReference type="SUPFAM" id="SSF52096">
    <property type="entry name" value="ClpP/crotonase"/>
    <property type="match status" value="1"/>
</dbReference>
<proteinExistence type="predicted"/>
<evidence type="ECO:0000259" key="2">
    <source>
        <dbReference type="Pfam" id="PF23658"/>
    </source>
</evidence>
<evidence type="ECO:0000313" key="4">
    <source>
        <dbReference type="Proteomes" id="UP001239445"/>
    </source>
</evidence>
<dbReference type="PANTHER" id="PTHR37049:SF4">
    <property type="entry name" value="RHODANESE DOMAIN-CONTAINING PROTEIN"/>
    <property type="match status" value="1"/>
</dbReference>
<dbReference type="Gene3D" id="3.90.226.10">
    <property type="entry name" value="2-enoyl-CoA Hydratase, Chain A, domain 1"/>
    <property type="match status" value="1"/>
</dbReference>
<dbReference type="InterPro" id="IPR029045">
    <property type="entry name" value="ClpP/crotonase-like_dom_sf"/>
</dbReference>
<feature type="domain" description="CPAF-like PDZ" evidence="2">
    <location>
        <begin position="168"/>
        <end position="281"/>
    </location>
</feature>
<name>A0AAJ0F5Y3_9PEZI</name>
<accession>A0AAJ0F5Y3</accession>
<evidence type="ECO:0000313" key="3">
    <source>
        <dbReference type="EMBL" id="KAK1749624.1"/>
    </source>
</evidence>
<dbReference type="AlphaFoldDB" id="A0AAJ0F5Y3"/>
<comment type="caution">
    <text evidence="3">The sequence shown here is derived from an EMBL/GenBank/DDBJ whole genome shotgun (WGS) entry which is preliminary data.</text>
</comment>
<dbReference type="InterPro" id="IPR052766">
    <property type="entry name" value="S41A_metabolite_peptidase"/>
</dbReference>
<feature type="region of interest" description="Disordered" evidence="1">
    <location>
        <begin position="1"/>
        <end position="43"/>
    </location>
</feature>
<feature type="compositionally biased region" description="Basic and acidic residues" evidence="1">
    <location>
        <begin position="1"/>
        <end position="15"/>
    </location>
</feature>